<dbReference type="GO" id="GO:0042101">
    <property type="term" value="C:T cell receptor complex"/>
    <property type="evidence" value="ECO:0007669"/>
    <property type="project" value="UniProtKB-KW"/>
</dbReference>
<reference evidence="7" key="2">
    <citation type="submission" date="2025-09" db="UniProtKB">
        <authorList>
            <consortium name="Ensembl"/>
        </authorList>
    </citation>
    <scope>IDENTIFICATION</scope>
</reference>
<dbReference type="GO" id="GO:0002250">
    <property type="term" value="P:adaptive immune response"/>
    <property type="evidence" value="ECO:0007669"/>
    <property type="project" value="UniProtKB-KW"/>
</dbReference>
<dbReference type="InterPro" id="IPR007110">
    <property type="entry name" value="Ig-like_dom"/>
</dbReference>
<accession>A0A8C1LXQ2</accession>
<evidence type="ECO:0000313" key="7">
    <source>
        <dbReference type="Ensembl" id="ENSCCRP00010067223.1"/>
    </source>
</evidence>
<feature type="domain" description="Ig-like" evidence="6">
    <location>
        <begin position="17"/>
        <end position="110"/>
    </location>
</feature>
<evidence type="ECO:0000259" key="6">
    <source>
        <dbReference type="PROSITE" id="PS50835"/>
    </source>
</evidence>
<evidence type="ECO:0000256" key="2">
    <source>
        <dbReference type="ARBA" id="ARBA00023130"/>
    </source>
</evidence>
<dbReference type="SMART" id="SM00409">
    <property type="entry name" value="IG"/>
    <property type="match status" value="1"/>
</dbReference>
<keyword evidence="5" id="KW-0391">Immunity</keyword>
<dbReference type="Gene3D" id="2.60.40.10">
    <property type="entry name" value="Immunoglobulins"/>
    <property type="match status" value="1"/>
</dbReference>
<keyword evidence="8" id="KW-1185">Reference proteome</keyword>
<protein>
    <recommendedName>
        <fullName evidence="6">Ig-like domain-containing protein</fullName>
    </recommendedName>
</protein>
<organism evidence="7 8">
    <name type="scientific">Cyprinus carpio</name>
    <name type="common">Common carp</name>
    <dbReference type="NCBI Taxonomy" id="7962"/>
    <lineage>
        <taxon>Eukaryota</taxon>
        <taxon>Metazoa</taxon>
        <taxon>Chordata</taxon>
        <taxon>Craniata</taxon>
        <taxon>Vertebrata</taxon>
        <taxon>Euteleostomi</taxon>
        <taxon>Actinopterygii</taxon>
        <taxon>Neopterygii</taxon>
        <taxon>Teleostei</taxon>
        <taxon>Ostariophysi</taxon>
        <taxon>Cypriniformes</taxon>
        <taxon>Cyprinidae</taxon>
        <taxon>Cyprininae</taxon>
        <taxon>Cyprinus</taxon>
    </lineage>
</organism>
<keyword evidence="1" id="KW-0732">Signal</keyword>
<evidence type="ECO:0000256" key="3">
    <source>
        <dbReference type="ARBA" id="ARBA00023170"/>
    </source>
</evidence>
<keyword evidence="3" id="KW-0675">Receptor</keyword>
<dbReference type="InterPro" id="IPR013106">
    <property type="entry name" value="Ig_V-set"/>
</dbReference>
<evidence type="ECO:0000256" key="5">
    <source>
        <dbReference type="ARBA" id="ARBA00043266"/>
    </source>
</evidence>
<dbReference type="SMART" id="SM00406">
    <property type="entry name" value="IGv"/>
    <property type="match status" value="1"/>
</dbReference>
<dbReference type="InterPro" id="IPR003599">
    <property type="entry name" value="Ig_sub"/>
</dbReference>
<dbReference type="InterPro" id="IPR013783">
    <property type="entry name" value="Ig-like_fold"/>
</dbReference>
<dbReference type="PANTHER" id="PTHR19367">
    <property type="entry name" value="T-CELL RECEPTOR ALPHA CHAIN V REGION"/>
    <property type="match status" value="1"/>
</dbReference>
<evidence type="ECO:0000313" key="8">
    <source>
        <dbReference type="Proteomes" id="UP000694427"/>
    </source>
</evidence>
<name>A0A8C1LXQ2_CYPCA</name>
<dbReference type="SUPFAM" id="SSF48726">
    <property type="entry name" value="Immunoglobulin"/>
    <property type="match status" value="1"/>
</dbReference>
<dbReference type="Pfam" id="PF07686">
    <property type="entry name" value="V-set"/>
    <property type="match status" value="1"/>
</dbReference>
<keyword evidence="2" id="KW-1064">Adaptive immunity</keyword>
<dbReference type="InterPro" id="IPR051287">
    <property type="entry name" value="TCR_variable_region"/>
</dbReference>
<dbReference type="Ensembl" id="ENSCCRT00010074209.1">
    <property type="protein sequence ID" value="ENSCCRP00010067223.1"/>
    <property type="gene ID" value="ENSCCRG00010029085.1"/>
</dbReference>
<sequence length="133" mass="15116">IKNLLLSRHVSLCWGQDRVEQPLGEMTAIKGDLVTLQCSFSATTTNAYLYWYKQLPNRSPTFILSEFTIGKGTTEDEFKERFYATLDSTSRTVPLTIKNLHVSDSAVYYCCETAETHINTDLQLRAETTLTHT</sequence>
<reference evidence="7" key="1">
    <citation type="submission" date="2025-08" db="UniProtKB">
        <authorList>
            <consortium name="Ensembl"/>
        </authorList>
    </citation>
    <scope>IDENTIFICATION</scope>
</reference>
<evidence type="ECO:0000256" key="1">
    <source>
        <dbReference type="ARBA" id="ARBA00022729"/>
    </source>
</evidence>
<dbReference type="PROSITE" id="PS50835">
    <property type="entry name" value="IG_LIKE"/>
    <property type="match status" value="1"/>
</dbReference>
<keyword evidence="5" id="KW-1279">T cell receptor</keyword>
<dbReference type="PANTHER" id="PTHR19367:SF18">
    <property type="entry name" value="T CELL RECEPTOR ALPHA VARIABLE 16"/>
    <property type="match status" value="1"/>
</dbReference>
<proteinExistence type="predicted"/>
<dbReference type="InterPro" id="IPR036179">
    <property type="entry name" value="Ig-like_dom_sf"/>
</dbReference>
<evidence type="ECO:0000256" key="4">
    <source>
        <dbReference type="ARBA" id="ARBA00023319"/>
    </source>
</evidence>
<keyword evidence="4" id="KW-0393">Immunoglobulin domain</keyword>
<dbReference type="Proteomes" id="UP000694427">
    <property type="component" value="Unplaced"/>
</dbReference>
<dbReference type="AlphaFoldDB" id="A0A8C1LXQ2"/>